<keyword evidence="2" id="KW-0808">Transferase</keyword>
<proteinExistence type="predicted"/>
<dbReference type="Proteomes" id="UP000030147">
    <property type="component" value="Unassembled WGS sequence"/>
</dbReference>
<dbReference type="eggNOG" id="COG1670">
    <property type="taxonomic scope" value="Bacteria"/>
</dbReference>
<dbReference type="RefSeq" id="WP_036817776.1">
    <property type="nucleotide sequence ID" value="NZ_AVBF01000013.1"/>
</dbReference>
<sequence>MNPILKDIPTELETDRLKLRMPNPGDGQVVNEAIRASLQELQPWMGFANPAPTVEDTEVNTREAHIKFLKREHLRYLVFLKETGEFVASTGFHHIDWNVPKLEIGYWIHSKMSGNGYITEAVGKLTEFALNDLGCRRVAILCDYENMKSRAVPERLGYTLEGVLRNDDLSVDGTTLSDTCVYAKVK</sequence>
<evidence type="ECO:0000313" key="2">
    <source>
        <dbReference type="EMBL" id="KGP73420.1"/>
    </source>
</evidence>
<dbReference type="EMBL" id="AVBF01000013">
    <property type="protein sequence ID" value="KGP73420.1"/>
    <property type="molecule type" value="Genomic_DNA"/>
</dbReference>
<dbReference type="GO" id="GO:0008999">
    <property type="term" value="F:protein-N-terminal-alanine acetyltransferase activity"/>
    <property type="evidence" value="ECO:0007669"/>
    <property type="project" value="TreeGrafter"/>
</dbReference>
<dbReference type="InterPro" id="IPR051908">
    <property type="entry name" value="Ribosomal_N-acetyltransferase"/>
</dbReference>
<dbReference type="AlphaFoldDB" id="A0A0A2TVW8"/>
<reference evidence="2 3" key="1">
    <citation type="journal article" date="2015" name="Stand. Genomic Sci.">
        <title>High quality draft genome sequence of the moderately halophilic bacterium Pontibacillus yanchengensis Y32(T) and comparison among Pontibacillus genomes.</title>
        <authorList>
            <person name="Huang J."/>
            <person name="Qiao Z.X."/>
            <person name="Tang J.W."/>
            <person name="Wang G."/>
        </authorList>
    </citation>
    <scope>NUCLEOTIDE SEQUENCE [LARGE SCALE GENOMIC DNA]</scope>
    <source>
        <strain evidence="2 3">Y32</strain>
    </source>
</reference>
<organism evidence="2 3">
    <name type="scientific">Pontibacillus yanchengensis Y32</name>
    <dbReference type="NCBI Taxonomy" id="1385514"/>
    <lineage>
        <taxon>Bacteria</taxon>
        <taxon>Bacillati</taxon>
        <taxon>Bacillota</taxon>
        <taxon>Bacilli</taxon>
        <taxon>Bacillales</taxon>
        <taxon>Bacillaceae</taxon>
        <taxon>Pontibacillus</taxon>
    </lineage>
</organism>
<dbReference type="PROSITE" id="PS51186">
    <property type="entry name" value="GNAT"/>
    <property type="match status" value="1"/>
</dbReference>
<dbReference type="PANTHER" id="PTHR43441:SF3">
    <property type="entry name" value="ACETYLTRANSFERASE"/>
    <property type="match status" value="1"/>
</dbReference>
<dbReference type="GO" id="GO:0005737">
    <property type="term" value="C:cytoplasm"/>
    <property type="evidence" value="ECO:0007669"/>
    <property type="project" value="TreeGrafter"/>
</dbReference>
<dbReference type="GO" id="GO:1990189">
    <property type="term" value="F:protein N-terminal-serine acetyltransferase activity"/>
    <property type="evidence" value="ECO:0007669"/>
    <property type="project" value="TreeGrafter"/>
</dbReference>
<dbReference type="Pfam" id="PF13302">
    <property type="entry name" value="Acetyltransf_3"/>
    <property type="match status" value="1"/>
</dbReference>
<evidence type="ECO:0000259" key="1">
    <source>
        <dbReference type="PROSITE" id="PS51186"/>
    </source>
</evidence>
<evidence type="ECO:0000313" key="3">
    <source>
        <dbReference type="Proteomes" id="UP000030147"/>
    </source>
</evidence>
<protein>
    <submittedName>
        <fullName evidence="2">Acetyltransferase</fullName>
    </submittedName>
</protein>
<dbReference type="InterPro" id="IPR016181">
    <property type="entry name" value="Acyl_CoA_acyltransferase"/>
</dbReference>
<dbReference type="STRING" id="1385514.N782_05055"/>
<dbReference type="Gene3D" id="3.40.630.30">
    <property type="match status" value="1"/>
</dbReference>
<comment type="caution">
    <text evidence="2">The sequence shown here is derived from an EMBL/GenBank/DDBJ whole genome shotgun (WGS) entry which is preliminary data.</text>
</comment>
<accession>A0A0A2TVW8</accession>
<dbReference type="InterPro" id="IPR000182">
    <property type="entry name" value="GNAT_dom"/>
</dbReference>
<dbReference type="PANTHER" id="PTHR43441">
    <property type="entry name" value="RIBOSOMAL-PROTEIN-SERINE ACETYLTRANSFERASE"/>
    <property type="match status" value="1"/>
</dbReference>
<gene>
    <name evidence="2" type="ORF">N782_05055</name>
</gene>
<name>A0A0A2TVW8_9BACI</name>
<feature type="domain" description="N-acetyltransferase" evidence="1">
    <location>
        <begin position="28"/>
        <end position="181"/>
    </location>
</feature>
<dbReference type="OrthoDB" id="9799321at2"/>
<dbReference type="SUPFAM" id="SSF55729">
    <property type="entry name" value="Acyl-CoA N-acyltransferases (Nat)"/>
    <property type="match status" value="1"/>
</dbReference>
<keyword evidence="3" id="KW-1185">Reference proteome</keyword>